<reference evidence="2" key="1">
    <citation type="journal article" date="2017" name="Nature">
        <title>The sunflower genome provides insights into oil metabolism, flowering and Asterid evolution.</title>
        <authorList>
            <person name="Badouin H."/>
            <person name="Gouzy J."/>
            <person name="Grassa C.J."/>
            <person name="Murat F."/>
            <person name="Staton S.E."/>
            <person name="Cottret L."/>
            <person name="Lelandais-Briere C."/>
            <person name="Owens G.L."/>
            <person name="Carrere S."/>
            <person name="Mayjonade B."/>
            <person name="Legrand L."/>
            <person name="Gill N."/>
            <person name="Kane N.C."/>
            <person name="Bowers J.E."/>
            <person name="Hubner S."/>
            <person name="Bellec A."/>
            <person name="Berard A."/>
            <person name="Berges H."/>
            <person name="Blanchet N."/>
            <person name="Boniface M.C."/>
            <person name="Brunel D."/>
            <person name="Catrice O."/>
            <person name="Chaidir N."/>
            <person name="Claudel C."/>
            <person name="Donnadieu C."/>
            <person name="Faraut T."/>
            <person name="Fievet G."/>
            <person name="Helmstetter N."/>
            <person name="King M."/>
            <person name="Knapp S.J."/>
            <person name="Lai Z."/>
            <person name="Le Paslier M.C."/>
            <person name="Lippi Y."/>
            <person name="Lorenzon L."/>
            <person name="Mandel J.R."/>
            <person name="Marage G."/>
            <person name="Marchand G."/>
            <person name="Marquand E."/>
            <person name="Bret-Mestries E."/>
            <person name="Morien E."/>
            <person name="Nambeesan S."/>
            <person name="Nguyen T."/>
            <person name="Pegot-Espagnet P."/>
            <person name="Pouilly N."/>
            <person name="Raftis F."/>
            <person name="Sallet E."/>
            <person name="Schiex T."/>
            <person name="Thomas J."/>
            <person name="Vandecasteele C."/>
            <person name="Vares D."/>
            <person name="Vear F."/>
            <person name="Vautrin S."/>
            <person name="Crespi M."/>
            <person name="Mangin B."/>
            <person name="Burke J.M."/>
            <person name="Salse J."/>
            <person name="Munos S."/>
            <person name="Vincourt P."/>
            <person name="Rieseberg L.H."/>
            <person name="Langlade N.B."/>
        </authorList>
    </citation>
    <scope>NUCLEOTIDE SEQUENCE [LARGE SCALE GENOMIC DNA]</scope>
    <source>
        <strain evidence="2">cv. SF193</strain>
    </source>
</reference>
<gene>
    <name evidence="1" type="ORF">HannXRQ_Chr10g0316911</name>
</gene>
<dbReference type="EMBL" id="CM007899">
    <property type="protein sequence ID" value="OTG13101.1"/>
    <property type="molecule type" value="Genomic_DNA"/>
</dbReference>
<proteinExistence type="predicted"/>
<organism evidence="1 2">
    <name type="scientific">Helianthus annuus</name>
    <name type="common">Common sunflower</name>
    <dbReference type="NCBI Taxonomy" id="4232"/>
    <lineage>
        <taxon>Eukaryota</taxon>
        <taxon>Viridiplantae</taxon>
        <taxon>Streptophyta</taxon>
        <taxon>Embryophyta</taxon>
        <taxon>Tracheophyta</taxon>
        <taxon>Spermatophyta</taxon>
        <taxon>Magnoliopsida</taxon>
        <taxon>eudicotyledons</taxon>
        <taxon>Gunneridae</taxon>
        <taxon>Pentapetalae</taxon>
        <taxon>asterids</taxon>
        <taxon>campanulids</taxon>
        <taxon>Asterales</taxon>
        <taxon>Asteraceae</taxon>
        <taxon>Asteroideae</taxon>
        <taxon>Heliantheae alliance</taxon>
        <taxon>Heliantheae</taxon>
        <taxon>Helianthus</taxon>
    </lineage>
</organism>
<dbReference type="AlphaFoldDB" id="A0A251TSV5"/>
<dbReference type="InParanoid" id="A0A251TSV5"/>
<protein>
    <submittedName>
        <fullName evidence="1">Uncharacterized protein</fullName>
    </submittedName>
</protein>
<sequence length="61" mass="7476">MFIPILFTYVVRLFRSVILFKKHSADFHNYFFIVFCRSFHLFCRYVNQIGSFHLLCRYGSE</sequence>
<dbReference type="Proteomes" id="UP000215914">
    <property type="component" value="Chromosome 10"/>
</dbReference>
<evidence type="ECO:0000313" key="1">
    <source>
        <dbReference type="EMBL" id="OTG13101.1"/>
    </source>
</evidence>
<name>A0A251TSV5_HELAN</name>
<keyword evidence="2" id="KW-1185">Reference proteome</keyword>
<accession>A0A251TSV5</accession>
<evidence type="ECO:0000313" key="2">
    <source>
        <dbReference type="Proteomes" id="UP000215914"/>
    </source>
</evidence>